<dbReference type="InterPro" id="IPR009057">
    <property type="entry name" value="Homeodomain-like_sf"/>
</dbReference>
<dbReference type="EMBL" id="AP022560">
    <property type="protein sequence ID" value="BBX03685.1"/>
    <property type="molecule type" value="Genomic_DNA"/>
</dbReference>
<evidence type="ECO:0008006" key="3">
    <source>
        <dbReference type="Google" id="ProtNLM"/>
    </source>
</evidence>
<gene>
    <name evidence="1" type="ORF">MMOR_46210</name>
</gene>
<dbReference type="Gene3D" id="1.10.10.10">
    <property type="entry name" value="Winged helix-like DNA-binding domain superfamily/Winged helix DNA-binding domain"/>
    <property type="match status" value="1"/>
</dbReference>
<accession>A0AAD1HE08</accession>
<evidence type="ECO:0000313" key="1">
    <source>
        <dbReference type="EMBL" id="BBX03685.1"/>
    </source>
</evidence>
<dbReference type="SUPFAM" id="SSF46689">
    <property type="entry name" value="Homeodomain-like"/>
    <property type="match status" value="1"/>
</dbReference>
<protein>
    <recommendedName>
        <fullName evidence="3">DUF433 domain-containing protein</fullName>
    </recommendedName>
</protein>
<organism evidence="1 2">
    <name type="scientific">Mycolicibacterium moriokaense</name>
    <dbReference type="NCBI Taxonomy" id="39691"/>
    <lineage>
        <taxon>Bacteria</taxon>
        <taxon>Bacillati</taxon>
        <taxon>Actinomycetota</taxon>
        <taxon>Actinomycetes</taxon>
        <taxon>Mycobacteriales</taxon>
        <taxon>Mycobacteriaceae</taxon>
        <taxon>Mycolicibacterium</taxon>
    </lineage>
</organism>
<name>A0AAD1HE08_9MYCO</name>
<dbReference type="Proteomes" id="UP000466681">
    <property type="component" value="Chromosome"/>
</dbReference>
<dbReference type="Pfam" id="PF04255">
    <property type="entry name" value="DUF433"/>
    <property type="match status" value="1"/>
</dbReference>
<evidence type="ECO:0000313" key="2">
    <source>
        <dbReference type="Proteomes" id="UP000466681"/>
    </source>
</evidence>
<dbReference type="AlphaFoldDB" id="A0AAD1HE08"/>
<proteinExistence type="predicted"/>
<keyword evidence="2" id="KW-1185">Reference proteome</keyword>
<dbReference type="InterPro" id="IPR036388">
    <property type="entry name" value="WH-like_DNA-bd_sf"/>
</dbReference>
<dbReference type="KEGG" id="mmor:MMOR_46210"/>
<reference evidence="1 2" key="1">
    <citation type="journal article" date="2019" name="Emerg. Microbes Infect.">
        <title>Comprehensive subspecies identification of 175 nontuberculous mycobacteria species based on 7547 genomic profiles.</title>
        <authorList>
            <person name="Matsumoto Y."/>
            <person name="Kinjo T."/>
            <person name="Motooka D."/>
            <person name="Nabeya D."/>
            <person name="Jung N."/>
            <person name="Uechi K."/>
            <person name="Horii T."/>
            <person name="Iida T."/>
            <person name="Fujita J."/>
            <person name="Nakamura S."/>
        </authorList>
    </citation>
    <scope>NUCLEOTIDE SEQUENCE [LARGE SCALE GENOMIC DNA]</scope>
    <source>
        <strain evidence="1 2">JCM 6375</strain>
    </source>
</reference>
<dbReference type="RefSeq" id="WP_083157052.1">
    <property type="nucleotide sequence ID" value="NZ_AP022560.1"/>
</dbReference>
<sequence>MLARMSVASMLDREVYVYAEVDRLIGLRSGTAKRWLNGYERSGTAYEPILRVVPRDTDWVTWGEFVEVRMLAEFRDRENVRTSRLRGAVEGLRRLYGSAYPLAHMRPYLDVHDHDVTIGGEEVGLPDEEVIVRTGQRLLGDAKWLADVAILEHDDEGEQIIAQLPADKDFPDIVINPARLSGQPTFVGSRVSPVTIAGMARGGVPPEDLAADYGLSLHHVQQALDYTDKYGLTAA</sequence>
<dbReference type="InterPro" id="IPR007367">
    <property type="entry name" value="DUF433"/>
</dbReference>